<dbReference type="Proteomes" id="UP000245683">
    <property type="component" value="Unassembled WGS sequence"/>
</dbReference>
<keyword evidence="3" id="KW-1185">Reference proteome</keyword>
<dbReference type="EMBL" id="QGSV01000193">
    <property type="protein sequence ID" value="PWU47341.1"/>
    <property type="molecule type" value="Genomic_DNA"/>
</dbReference>
<evidence type="ECO:0000313" key="2">
    <source>
        <dbReference type="EMBL" id="PWU47341.1"/>
    </source>
</evidence>
<keyword evidence="1" id="KW-0472">Membrane</keyword>
<comment type="caution">
    <text evidence="2">The sequence shown here is derived from an EMBL/GenBank/DDBJ whole genome shotgun (WGS) entry which is preliminary data.</text>
</comment>
<reference evidence="3" key="1">
    <citation type="submission" date="2018-05" db="EMBL/GenBank/DDBJ databases">
        <title>Micromonospora globispora sp. nov. and Micromonospora rugosa sp. nov., isolated from marine sediment.</title>
        <authorList>
            <person name="Carro L."/>
            <person name="Aysel V."/>
            <person name="Cetin D."/>
            <person name="Igual J.M."/>
            <person name="Klenk H.-P."/>
            <person name="Trujillo M.E."/>
            <person name="Sahin N."/>
        </authorList>
    </citation>
    <scope>NUCLEOTIDE SEQUENCE [LARGE SCALE GENOMIC DNA]</scope>
    <source>
        <strain evidence="3">S2904</strain>
    </source>
</reference>
<evidence type="ECO:0000313" key="3">
    <source>
        <dbReference type="Proteomes" id="UP000245683"/>
    </source>
</evidence>
<dbReference type="RefSeq" id="WP_109945265.1">
    <property type="nucleotide sequence ID" value="NZ_QGGF01000240.1"/>
</dbReference>
<sequence>MLLINAWQGFWIAYFGIPAFIVGADASSPWSWRRSRSIASRMEDRTRERRLPGYAFIAWNGRFTSPAQLGPLLIVIVVSLVWAVTRASPASTPASSRRR</sequence>
<keyword evidence="1" id="KW-1133">Transmembrane helix</keyword>
<feature type="transmembrane region" description="Helical" evidence="1">
    <location>
        <begin position="12"/>
        <end position="32"/>
    </location>
</feature>
<feature type="transmembrane region" description="Helical" evidence="1">
    <location>
        <begin position="69"/>
        <end position="85"/>
    </location>
</feature>
<gene>
    <name evidence="2" type="ORF">DLJ46_14940</name>
</gene>
<accession>A0A317K3A2</accession>
<name>A0A317K3A2_9ACTN</name>
<protein>
    <submittedName>
        <fullName evidence="2">Uncharacterized protein</fullName>
    </submittedName>
</protein>
<dbReference type="AlphaFoldDB" id="A0A317K3A2"/>
<organism evidence="2 3">
    <name type="scientific">Micromonospora globispora</name>
    <dbReference type="NCBI Taxonomy" id="1450148"/>
    <lineage>
        <taxon>Bacteria</taxon>
        <taxon>Bacillati</taxon>
        <taxon>Actinomycetota</taxon>
        <taxon>Actinomycetes</taxon>
        <taxon>Micromonosporales</taxon>
        <taxon>Micromonosporaceae</taxon>
        <taxon>Micromonospora</taxon>
    </lineage>
</organism>
<evidence type="ECO:0000256" key="1">
    <source>
        <dbReference type="SAM" id="Phobius"/>
    </source>
</evidence>
<keyword evidence="1" id="KW-0812">Transmembrane</keyword>
<proteinExistence type="predicted"/>